<evidence type="ECO:0000313" key="2">
    <source>
        <dbReference type="Proteomes" id="UP000660265"/>
    </source>
</evidence>
<sequence>MLVLEQVQAERGLPQSVRSVRHAQPVELPSTEIDSQHSGLPRKACAVRARILAGRSYRRVRLEA</sequence>
<proteinExistence type="predicted"/>
<accession>A0ABQ2E4L0</accession>
<gene>
    <name evidence="1" type="ORF">GCM10011583_16540</name>
</gene>
<name>A0ABQ2E4L0_9ACTN</name>
<dbReference type="Proteomes" id="UP000660265">
    <property type="component" value="Unassembled WGS sequence"/>
</dbReference>
<keyword evidence="2" id="KW-1185">Reference proteome</keyword>
<protein>
    <recommendedName>
        <fullName evidence="3">Transposase</fullName>
    </recommendedName>
</protein>
<evidence type="ECO:0008006" key="3">
    <source>
        <dbReference type="Google" id="ProtNLM"/>
    </source>
</evidence>
<organism evidence="1 2">
    <name type="scientific">Streptomyces camponoticapitis</name>
    <dbReference type="NCBI Taxonomy" id="1616125"/>
    <lineage>
        <taxon>Bacteria</taxon>
        <taxon>Bacillati</taxon>
        <taxon>Actinomycetota</taxon>
        <taxon>Actinomycetes</taxon>
        <taxon>Kitasatosporales</taxon>
        <taxon>Streptomycetaceae</taxon>
        <taxon>Streptomyces</taxon>
    </lineage>
</organism>
<evidence type="ECO:0000313" key="1">
    <source>
        <dbReference type="EMBL" id="GGJ85582.1"/>
    </source>
</evidence>
<reference evidence="2" key="1">
    <citation type="journal article" date="2019" name="Int. J. Syst. Evol. Microbiol.">
        <title>The Global Catalogue of Microorganisms (GCM) 10K type strain sequencing project: providing services to taxonomists for standard genome sequencing and annotation.</title>
        <authorList>
            <consortium name="The Broad Institute Genomics Platform"/>
            <consortium name="The Broad Institute Genome Sequencing Center for Infectious Disease"/>
            <person name="Wu L."/>
            <person name="Ma J."/>
        </authorList>
    </citation>
    <scope>NUCLEOTIDE SEQUENCE [LARGE SCALE GENOMIC DNA]</scope>
    <source>
        <strain evidence="2">CGMCC 4.7275</strain>
    </source>
</reference>
<comment type="caution">
    <text evidence="1">The sequence shown here is derived from an EMBL/GenBank/DDBJ whole genome shotgun (WGS) entry which is preliminary data.</text>
</comment>
<dbReference type="EMBL" id="BMMV01000004">
    <property type="protein sequence ID" value="GGJ85582.1"/>
    <property type="molecule type" value="Genomic_DNA"/>
</dbReference>